<keyword evidence="2" id="KW-1185">Reference proteome</keyword>
<dbReference type="EMBL" id="JXJN01025272">
    <property type="status" value="NOT_ANNOTATED_CDS"/>
    <property type="molecule type" value="Genomic_DNA"/>
</dbReference>
<dbReference type="VEuPathDB" id="VectorBase:GPPI048616"/>
<dbReference type="Proteomes" id="UP000092460">
    <property type="component" value="Unassembled WGS sequence"/>
</dbReference>
<dbReference type="EnsemblMetazoa" id="GPPI042928-RA">
    <property type="protein sequence ID" value="GPPI042928-PA"/>
    <property type="gene ID" value="GPPI042928"/>
</dbReference>
<reference evidence="2" key="1">
    <citation type="submission" date="2015-01" db="EMBL/GenBank/DDBJ databases">
        <authorList>
            <person name="Aksoy S."/>
            <person name="Warren W."/>
            <person name="Wilson R.K."/>
        </authorList>
    </citation>
    <scope>NUCLEOTIDE SEQUENCE [LARGE SCALE GENOMIC DNA]</scope>
    <source>
        <strain evidence="2">IAEA</strain>
    </source>
</reference>
<reference evidence="1" key="2">
    <citation type="submission" date="2020-05" db="UniProtKB">
        <authorList>
            <consortium name="EnsemblMetazoa"/>
        </authorList>
    </citation>
    <scope>IDENTIFICATION</scope>
    <source>
        <strain evidence="1">IAEA</strain>
    </source>
</reference>
<protein>
    <submittedName>
        <fullName evidence="1">Uncharacterized protein</fullName>
    </submittedName>
</protein>
<evidence type="ECO:0000313" key="2">
    <source>
        <dbReference type="Proteomes" id="UP000092460"/>
    </source>
</evidence>
<organism evidence="1 2">
    <name type="scientific">Glossina palpalis gambiensis</name>
    <dbReference type="NCBI Taxonomy" id="67801"/>
    <lineage>
        <taxon>Eukaryota</taxon>
        <taxon>Metazoa</taxon>
        <taxon>Ecdysozoa</taxon>
        <taxon>Arthropoda</taxon>
        <taxon>Hexapoda</taxon>
        <taxon>Insecta</taxon>
        <taxon>Pterygota</taxon>
        <taxon>Neoptera</taxon>
        <taxon>Endopterygota</taxon>
        <taxon>Diptera</taxon>
        <taxon>Brachycera</taxon>
        <taxon>Muscomorpha</taxon>
        <taxon>Hippoboscoidea</taxon>
        <taxon>Glossinidae</taxon>
        <taxon>Glossina</taxon>
    </lineage>
</organism>
<proteinExistence type="predicted"/>
<dbReference type="EMBL" id="JXJN01021958">
    <property type="status" value="NOT_ANNOTATED_CDS"/>
    <property type="molecule type" value="Genomic_DNA"/>
</dbReference>
<evidence type="ECO:0000313" key="1">
    <source>
        <dbReference type="EnsemblMetazoa" id="GPPI048616-PA"/>
    </source>
</evidence>
<name>A0A1B0C451_9MUSC</name>
<accession>A0A1B0C451</accession>
<dbReference type="AlphaFoldDB" id="A0A1B0C451"/>
<dbReference type="VEuPathDB" id="VectorBase:GPPI042928"/>
<dbReference type="EnsemblMetazoa" id="GPPI048616-RA">
    <property type="protein sequence ID" value="GPPI048616-PA"/>
    <property type="gene ID" value="GPPI048616"/>
</dbReference>
<sequence length="202" mass="22815">MENLYTTRNTDIFELKRMEKDNFVSLRQFSGKLKSYIKLSVVRCVFLHGRKNSLSGAACRRPQALIKGIMILQEARKRERVTRVASEFVKLQIGCKCDRLDGPSATTLISPTTSSILYIFTTTVDTCRCLYSADLSATFNIATHITNNSTIFKMSSHIPTCIKAKISIPDTFLQETHRSHSAPYCILKGFTSLYNNFIVTPI</sequence>